<dbReference type="InterPro" id="IPR040256">
    <property type="entry name" value="At4g02000-like"/>
</dbReference>
<evidence type="ECO:0000259" key="1">
    <source>
        <dbReference type="Pfam" id="PF14111"/>
    </source>
</evidence>
<organism evidence="2 3">
    <name type="scientific">Cinchona calisaya</name>
    <dbReference type="NCBI Taxonomy" id="153742"/>
    <lineage>
        <taxon>Eukaryota</taxon>
        <taxon>Viridiplantae</taxon>
        <taxon>Streptophyta</taxon>
        <taxon>Embryophyta</taxon>
        <taxon>Tracheophyta</taxon>
        <taxon>Spermatophyta</taxon>
        <taxon>Magnoliopsida</taxon>
        <taxon>eudicotyledons</taxon>
        <taxon>Gunneridae</taxon>
        <taxon>Pentapetalae</taxon>
        <taxon>asterids</taxon>
        <taxon>lamiids</taxon>
        <taxon>Gentianales</taxon>
        <taxon>Rubiaceae</taxon>
        <taxon>Cinchonoideae</taxon>
        <taxon>Cinchoneae</taxon>
        <taxon>Cinchona</taxon>
    </lineage>
</organism>
<protein>
    <recommendedName>
        <fullName evidence="1">DUF4283 domain-containing protein</fullName>
    </recommendedName>
</protein>
<keyword evidence="3" id="KW-1185">Reference proteome</keyword>
<dbReference type="AlphaFoldDB" id="A0ABD2ZLD2"/>
<proteinExistence type="predicted"/>
<dbReference type="EMBL" id="JBJUIK010000008">
    <property type="protein sequence ID" value="KAL3520266.1"/>
    <property type="molecule type" value="Genomic_DNA"/>
</dbReference>
<dbReference type="PANTHER" id="PTHR31286">
    <property type="entry name" value="GLYCINE-RICH CELL WALL STRUCTURAL PROTEIN 1.8-LIKE"/>
    <property type="match status" value="1"/>
</dbReference>
<dbReference type="InterPro" id="IPR025558">
    <property type="entry name" value="DUF4283"/>
</dbReference>
<evidence type="ECO:0000313" key="2">
    <source>
        <dbReference type="EMBL" id="KAL3520266.1"/>
    </source>
</evidence>
<gene>
    <name evidence="2" type="ORF">ACH5RR_018415</name>
</gene>
<comment type="caution">
    <text evidence="2">The sequence shown here is derived from an EMBL/GenBank/DDBJ whole genome shotgun (WGS) entry which is preliminary data.</text>
</comment>
<accession>A0ABD2ZLD2</accession>
<sequence>MEIEDYRKCVDECKQSIMGKVLGHKSVNLAGIRSFVEKIWNCHKPVRIAEIGPSLYQFKFESNRDLNRVLRGRPWIFDNCHFVVNPWKENMEKDEKAFSQTLIWVQVWHLPIYCLTKEVGKKIRVVFVDVEDKAESRSDCTR</sequence>
<feature type="domain" description="DUF4283" evidence="1">
    <location>
        <begin position="11"/>
        <end position="91"/>
    </location>
</feature>
<dbReference type="PANTHER" id="PTHR31286:SF178">
    <property type="entry name" value="DUF4283 DOMAIN-CONTAINING PROTEIN"/>
    <property type="match status" value="1"/>
</dbReference>
<dbReference type="Pfam" id="PF14111">
    <property type="entry name" value="DUF4283"/>
    <property type="match status" value="1"/>
</dbReference>
<dbReference type="Proteomes" id="UP001630127">
    <property type="component" value="Unassembled WGS sequence"/>
</dbReference>
<name>A0ABD2ZLD2_9GENT</name>
<evidence type="ECO:0000313" key="3">
    <source>
        <dbReference type="Proteomes" id="UP001630127"/>
    </source>
</evidence>
<reference evidence="2 3" key="1">
    <citation type="submission" date="2024-11" db="EMBL/GenBank/DDBJ databases">
        <title>A near-complete genome assembly of Cinchona calisaya.</title>
        <authorList>
            <person name="Lian D.C."/>
            <person name="Zhao X.W."/>
            <person name="Wei L."/>
        </authorList>
    </citation>
    <scope>NUCLEOTIDE SEQUENCE [LARGE SCALE GENOMIC DNA]</scope>
    <source>
        <tissue evidence="2">Nenye</tissue>
    </source>
</reference>